<feature type="domain" description="Ribosomal RNA small subunit methyltransferase E methyltransferase" evidence="13">
    <location>
        <begin position="78"/>
        <end position="237"/>
    </location>
</feature>
<keyword evidence="9 12" id="KW-0949">S-adenosyl-L-methionine</keyword>
<dbReference type="GO" id="GO:0005737">
    <property type="term" value="C:cytoplasm"/>
    <property type="evidence" value="ECO:0007669"/>
    <property type="project" value="UniProtKB-SubCell"/>
</dbReference>
<dbReference type="InterPro" id="IPR015947">
    <property type="entry name" value="PUA-like_sf"/>
</dbReference>
<dbReference type="AlphaFoldDB" id="A0A1H9AJ53"/>
<dbReference type="PANTHER" id="PTHR30027">
    <property type="entry name" value="RIBOSOMAL RNA SMALL SUBUNIT METHYLTRANSFERASE E"/>
    <property type="match status" value="1"/>
</dbReference>
<dbReference type="SUPFAM" id="SSF88697">
    <property type="entry name" value="PUA domain-like"/>
    <property type="match status" value="1"/>
</dbReference>
<dbReference type="Proteomes" id="UP000199496">
    <property type="component" value="Unassembled WGS sequence"/>
</dbReference>
<evidence type="ECO:0000256" key="8">
    <source>
        <dbReference type="ARBA" id="ARBA00022679"/>
    </source>
</evidence>
<evidence type="ECO:0000256" key="6">
    <source>
        <dbReference type="ARBA" id="ARBA00022552"/>
    </source>
</evidence>
<dbReference type="Pfam" id="PF04452">
    <property type="entry name" value="Methyltrans_RNA"/>
    <property type="match status" value="1"/>
</dbReference>
<dbReference type="Gene3D" id="2.40.240.20">
    <property type="entry name" value="Hypothetical PUA domain-like, domain 1"/>
    <property type="match status" value="1"/>
</dbReference>
<dbReference type="SUPFAM" id="SSF75217">
    <property type="entry name" value="alpha/beta knot"/>
    <property type="match status" value="1"/>
</dbReference>
<dbReference type="PANTHER" id="PTHR30027:SF3">
    <property type="entry name" value="16S RRNA (URACIL(1498)-N(3))-METHYLTRANSFERASE"/>
    <property type="match status" value="1"/>
</dbReference>
<dbReference type="InterPro" id="IPR046886">
    <property type="entry name" value="RsmE_MTase_dom"/>
</dbReference>
<evidence type="ECO:0000256" key="12">
    <source>
        <dbReference type="PIRNR" id="PIRNR015601"/>
    </source>
</evidence>
<proteinExistence type="inferred from homology"/>
<organism evidence="15 16">
    <name type="scientific">Ectothiorhodospira magna</name>
    <dbReference type="NCBI Taxonomy" id="867345"/>
    <lineage>
        <taxon>Bacteria</taxon>
        <taxon>Pseudomonadati</taxon>
        <taxon>Pseudomonadota</taxon>
        <taxon>Gammaproteobacteria</taxon>
        <taxon>Chromatiales</taxon>
        <taxon>Ectothiorhodospiraceae</taxon>
        <taxon>Ectothiorhodospira</taxon>
    </lineage>
</organism>
<dbReference type="PIRSF" id="PIRSF015601">
    <property type="entry name" value="MTase_slr0722"/>
    <property type="match status" value="1"/>
</dbReference>
<sequence>MRVPRCHLDHPLAVGQEVALDERTHRHLVQVLRLRTGAPLVLFNGDGAEYTATLIQAERRASAARIEARIPRDTRPILPVTLVQGIAKGDRMDYSLQKATELGVSRIQPVITRRTVGGDDQRRLDKRMAHWRGVIISACEQCGRNDIPELLPPLPLTHYRRGPGAEALGLVLDPRATHGLTGISDPPAAVTLLIGPEGGLEENEIGQAVHEGMTPIRLGPRILRTETAGVAALAVIQALWGDLGR</sequence>
<dbReference type="NCBIfam" id="TIGR00046">
    <property type="entry name" value="RsmE family RNA methyltransferase"/>
    <property type="match status" value="1"/>
</dbReference>
<dbReference type="InterPro" id="IPR046887">
    <property type="entry name" value="RsmE_PUA-like"/>
</dbReference>
<evidence type="ECO:0000256" key="5">
    <source>
        <dbReference type="ARBA" id="ARBA00022490"/>
    </source>
</evidence>
<reference evidence="15 16" key="1">
    <citation type="submission" date="2016-10" db="EMBL/GenBank/DDBJ databases">
        <authorList>
            <person name="de Groot N.N."/>
        </authorList>
    </citation>
    <scope>NUCLEOTIDE SEQUENCE [LARGE SCALE GENOMIC DNA]</scope>
    <source>
        <strain evidence="15 16">B7-7</strain>
    </source>
</reference>
<dbReference type="OrthoDB" id="9815641at2"/>
<keyword evidence="6 12" id="KW-0698">rRNA processing</keyword>
<dbReference type="InterPro" id="IPR029028">
    <property type="entry name" value="Alpha/beta_knot_MTases"/>
</dbReference>
<comment type="similarity">
    <text evidence="2 12">Belongs to the RNA methyltransferase RsmE family.</text>
</comment>
<evidence type="ECO:0000256" key="11">
    <source>
        <dbReference type="ARBA" id="ARBA00047944"/>
    </source>
</evidence>
<evidence type="ECO:0000256" key="1">
    <source>
        <dbReference type="ARBA" id="ARBA00004496"/>
    </source>
</evidence>
<dbReference type="InterPro" id="IPR029026">
    <property type="entry name" value="tRNA_m1G_MTases_N"/>
</dbReference>
<evidence type="ECO:0000259" key="14">
    <source>
        <dbReference type="Pfam" id="PF20260"/>
    </source>
</evidence>
<dbReference type="CDD" id="cd18084">
    <property type="entry name" value="RsmE-like"/>
    <property type="match status" value="1"/>
</dbReference>
<evidence type="ECO:0000259" key="13">
    <source>
        <dbReference type="Pfam" id="PF04452"/>
    </source>
</evidence>
<dbReference type="InterPro" id="IPR006700">
    <property type="entry name" value="RsmE"/>
</dbReference>
<dbReference type="GO" id="GO:0070042">
    <property type="term" value="F:rRNA (uridine-N3-)-methyltransferase activity"/>
    <property type="evidence" value="ECO:0007669"/>
    <property type="project" value="TreeGrafter"/>
</dbReference>
<name>A0A1H9AJ53_9GAMM</name>
<dbReference type="GO" id="GO:0070475">
    <property type="term" value="P:rRNA base methylation"/>
    <property type="evidence" value="ECO:0007669"/>
    <property type="project" value="TreeGrafter"/>
</dbReference>
<evidence type="ECO:0000256" key="7">
    <source>
        <dbReference type="ARBA" id="ARBA00022603"/>
    </source>
</evidence>
<evidence type="ECO:0000256" key="10">
    <source>
        <dbReference type="ARBA" id="ARBA00025699"/>
    </source>
</evidence>
<keyword evidence="16" id="KW-1185">Reference proteome</keyword>
<dbReference type="RefSeq" id="WP_090204160.1">
    <property type="nucleotide sequence ID" value="NZ_FOFO01000005.1"/>
</dbReference>
<dbReference type="Gene3D" id="3.40.1280.10">
    <property type="match status" value="1"/>
</dbReference>
<protein>
    <recommendedName>
        <fullName evidence="4 12">Ribosomal RNA small subunit methyltransferase E</fullName>
        <ecNumber evidence="3 12">2.1.1.193</ecNumber>
    </recommendedName>
</protein>
<comment type="catalytic activity">
    <reaction evidence="11 12">
        <text>uridine(1498) in 16S rRNA + S-adenosyl-L-methionine = N(3)-methyluridine(1498) in 16S rRNA + S-adenosyl-L-homocysteine + H(+)</text>
        <dbReference type="Rhea" id="RHEA:42920"/>
        <dbReference type="Rhea" id="RHEA-COMP:10283"/>
        <dbReference type="Rhea" id="RHEA-COMP:10284"/>
        <dbReference type="ChEBI" id="CHEBI:15378"/>
        <dbReference type="ChEBI" id="CHEBI:57856"/>
        <dbReference type="ChEBI" id="CHEBI:59789"/>
        <dbReference type="ChEBI" id="CHEBI:65315"/>
        <dbReference type="ChEBI" id="CHEBI:74502"/>
        <dbReference type="EC" id="2.1.1.193"/>
    </reaction>
</comment>
<dbReference type="Pfam" id="PF20260">
    <property type="entry name" value="PUA_4"/>
    <property type="match status" value="1"/>
</dbReference>
<evidence type="ECO:0000313" key="15">
    <source>
        <dbReference type="EMBL" id="SEP76750.1"/>
    </source>
</evidence>
<gene>
    <name evidence="15" type="ORF">SAMN05421693_105101</name>
</gene>
<evidence type="ECO:0000313" key="16">
    <source>
        <dbReference type="Proteomes" id="UP000199496"/>
    </source>
</evidence>
<evidence type="ECO:0000256" key="3">
    <source>
        <dbReference type="ARBA" id="ARBA00012328"/>
    </source>
</evidence>
<dbReference type="STRING" id="867345.SAMN05421693_105101"/>
<keyword evidence="5 12" id="KW-0963">Cytoplasm</keyword>
<keyword evidence="7 12" id="KW-0489">Methyltransferase</keyword>
<comment type="subcellular location">
    <subcellularLocation>
        <location evidence="1 12">Cytoplasm</location>
    </subcellularLocation>
</comment>
<evidence type="ECO:0000256" key="9">
    <source>
        <dbReference type="ARBA" id="ARBA00022691"/>
    </source>
</evidence>
<dbReference type="NCBIfam" id="NF008692">
    <property type="entry name" value="PRK11713.1-5"/>
    <property type="match status" value="1"/>
</dbReference>
<evidence type="ECO:0000256" key="4">
    <source>
        <dbReference type="ARBA" id="ARBA00013673"/>
    </source>
</evidence>
<accession>A0A1H9AJ53</accession>
<dbReference type="EC" id="2.1.1.193" evidence="3 12"/>
<evidence type="ECO:0000256" key="2">
    <source>
        <dbReference type="ARBA" id="ARBA00005528"/>
    </source>
</evidence>
<keyword evidence="8 12" id="KW-0808">Transferase</keyword>
<comment type="function">
    <text evidence="10 12">Specifically methylates the N3 position of the uracil ring of uridine 1498 (m3U1498) in 16S rRNA. Acts on the fully assembled 30S ribosomal subunit.</text>
</comment>
<dbReference type="EMBL" id="FOFO01000005">
    <property type="protein sequence ID" value="SEP76750.1"/>
    <property type="molecule type" value="Genomic_DNA"/>
</dbReference>
<feature type="domain" description="Ribosomal RNA small subunit methyltransferase E PUA-like" evidence="14">
    <location>
        <begin position="22"/>
        <end position="64"/>
    </location>
</feature>